<dbReference type="SUPFAM" id="SSF52833">
    <property type="entry name" value="Thioredoxin-like"/>
    <property type="match status" value="1"/>
</dbReference>
<name>A0A2S9KB86_9BURK</name>
<dbReference type="InterPro" id="IPR004045">
    <property type="entry name" value="Glutathione_S-Trfase_N"/>
</dbReference>
<feature type="domain" description="GST N-terminal" evidence="1">
    <location>
        <begin position="8"/>
        <end position="87"/>
    </location>
</feature>
<dbReference type="Gene3D" id="1.20.1050.10">
    <property type="match status" value="1"/>
</dbReference>
<reference evidence="2 3" key="1">
    <citation type="submission" date="2018-03" db="EMBL/GenBank/DDBJ databases">
        <title>Comparative genomics illustrates the genes involved in a hyperalkaliphilic mechanisms of Serpentinomonas isolated from highly-alkaline calcium-rich serpentinized springs.</title>
        <authorList>
            <person name="Suzuki S."/>
            <person name="Ishii S."/>
            <person name="Walworth N."/>
            <person name="Bird L."/>
            <person name="Kuenen J.G."/>
            <person name="Nealson K.H."/>
        </authorList>
    </citation>
    <scope>NUCLEOTIDE SEQUENCE [LARGE SCALE GENOMIC DNA]</scope>
    <source>
        <strain evidence="2 3">83</strain>
    </source>
</reference>
<keyword evidence="3" id="KW-1185">Reference proteome</keyword>
<organism evidence="2 3">
    <name type="scientific">Malikia spinosa</name>
    <dbReference type="NCBI Taxonomy" id="86180"/>
    <lineage>
        <taxon>Bacteria</taxon>
        <taxon>Pseudomonadati</taxon>
        <taxon>Pseudomonadota</taxon>
        <taxon>Betaproteobacteria</taxon>
        <taxon>Burkholderiales</taxon>
        <taxon>Comamonadaceae</taxon>
        <taxon>Malikia</taxon>
    </lineage>
</organism>
<dbReference type="CDD" id="cd03196">
    <property type="entry name" value="GST_C_5"/>
    <property type="match status" value="1"/>
</dbReference>
<dbReference type="Proteomes" id="UP000238326">
    <property type="component" value="Unassembled WGS sequence"/>
</dbReference>
<dbReference type="AlphaFoldDB" id="A0A2S9KB86"/>
<keyword evidence="2" id="KW-0808">Transferase</keyword>
<protein>
    <submittedName>
        <fullName evidence="2">Glutathione S-transferase</fullName>
    </submittedName>
</protein>
<dbReference type="InterPro" id="IPR050983">
    <property type="entry name" value="GST_Omega/HSP26"/>
</dbReference>
<dbReference type="Pfam" id="PF13410">
    <property type="entry name" value="GST_C_2"/>
    <property type="match status" value="1"/>
</dbReference>
<dbReference type="SUPFAM" id="SSF47616">
    <property type="entry name" value="GST C-terminal domain-like"/>
    <property type="match status" value="1"/>
</dbReference>
<evidence type="ECO:0000259" key="1">
    <source>
        <dbReference type="PROSITE" id="PS50404"/>
    </source>
</evidence>
<dbReference type="OrthoDB" id="9813092at2"/>
<dbReference type="InterPro" id="IPR036282">
    <property type="entry name" value="Glutathione-S-Trfase_C_sf"/>
</dbReference>
<dbReference type="GO" id="GO:0005737">
    <property type="term" value="C:cytoplasm"/>
    <property type="evidence" value="ECO:0007669"/>
    <property type="project" value="TreeGrafter"/>
</dbReference>
<gene>
    <name evidence="2" type="ORF">C6P61_14925</name>
</gene>
<comment type="caution">
    <text evidence="2">The sequence shown here is derived from an EMBL/GenBank/DDBJ whole genome shotgun (WGS) entry which is preliminary data.</text>
</comment>
<dbReference type="Gene3D" id="3.40.30.10">
    <property type="entry name" value="Glutaredoxin"/>
    <property type="match status" value="1"/>
</dbReference>
<dbReference type="PANTHER" id="PTHR43968">
    <property type="match status" value="1"/>
</dbReference>
<sequence>MNAVDYSELPLLYTYRRCPYAMRARLALLVARRPFEAFEIVLRDKPAALLALSPKGTVPVLRLPDGQVLEQSWDIMRWALSADTEGWWSLGQTARNLDLLARNDGPFKQQLDRYKYPERHGLADLALAREPALQVLLRPLEQILQRSPWLGGERPCATDLALFPFVRQFAAIEPAWWAEQVLPALRAWLARWLTSSLFLACMVKLPGQQALRFPVEQQ</sequence>
<dbReference type="RefSeq" id="WP_105730755.1">
    <property type="nucleotide sequence ID" value="NZ_DAIPCI010000041.1"/>
</dbReference>
<proteinExistence type="predicted"/>
<dbReference type="PANTHER" id="PTHR43968:SF6">
    <property type="entry name" value="GLUTATHIONE S-TRANSFERASE OMEGA"/>
    <property type="match status" value="1"/>
</dbReference>
<dbReference type="EMBL" id="PVLR01000047">
    <property type="protein sequence ID" value="PRD67723.1"/>
    <property type="molecule type" value="Genomic_DNA"/>
</dbReference>
<dbReference type="Pfam" id="PF13417">
    <property type="entry name" value="GST_N_3"/>
    <property type="match status" value="1"/>
</dbReference>
<dbReference type="GO" id="GO:0016740">
    <property type="term" value="F:transferase activity"/>
    <property type="evidence" value="ECO:0007669"/>
    <property type="project" value="UniProtKB-KW"/>
</dbReference>
<evidence type="ECO:0000313" key="2">
    <source>
        <dbReference type="EMBL" id="PRD67723.1"/>
    </source>
</evidence>
<dbReference type="PROSITE" id="PS50404">
    <property type="entry name" value="GST_NTER"/>
    <property type="match status" value="1"/>
</dbReference>
<evidence type="ECO:0000313" key="3">
    <source>
        <dbReference type="Proteomes" id="UP000238326"/>
    </source>
</evidence>
<dbReference type="InterPro" id="IPR036249">
    <property type="entry name" value="Thioredoxin-like_sf"/>
</dbReference>
<accession>A0A2S9KB86</accession>